<dbReference type="EMBL" id="CP028160">
    <property type="protein sequence ID" value="AWN66846.1"/>
    <property type="molecule type" value="Genomic_DNA"/>
</dbReference>
<dbReference type="EMBL" id="LKLU01000112">
    <property type="protein sequence ID" value="KSU19326.1"/>
    <property type="molecule type" value="Genomic_DNA"/>
</dbReference>
<evidence type="ECO:0000313" key="2">
    <source>
        <dbReference type="EMBL" id="KSU19326.1"/>
    </source>
</evidence>
<evidence type="ECO:0000313" key="4">
    <source>
        <dbReference type="Proteomes" id="UP000245919"/>
    </source>
</evidence>
<dbReference type="GO" id="GO:0003700">
    <property type="term" value="F:DNA-binding transcription factor activity"/>
    <property type="evidence" value="ECO:0007669"/>
    <property type="project" value="InterPro"/>
</dbReference>
<evidence type="ECO:0000313" key="3">
    <source>
        <dbReference type="Proteomes" id="UP000053719"/>
    </source>
</evidence>
<reference evidence="3" key="1">
    <citation type="submission" date="2015-10" db="EMBL/GenBank/DDBJ databases">
        <title>Draft Genome Sequences of 11 Lactococcus lactis subspecies cremoris strains.</title>
        <authorList>
            <person name="Wels M."/>
            <person name="Backus L."/>
            <person name="Boekhorst J."/>
            <person name="Dijkstra A."/>
            <person name="Beerthuizen M."/>
            <person name="Kelly W."/>
            <person name="Siezen R."/>
            <person name="Bachmann H."/>
            <person name="Van Hijum S."/>
        </authorList>
    </citation>
    <scope>NUCLEOTIDE SEQUENCE [LARGE SCALE GENOMIC DNA]</scope>
    <source>
        <strain evidence="3">M20</strain>
    </source>
</reference>
<evidence type="ECO:0000313" key="1">
    <source>
        <dbReference type="EMBL" id="AWN66846.1"/>
    </source>
</evidence>
<proteinExistence type="predicted"/>
<dbReference type="Proteomes" id="UP000245919">
    <property type="component" value="Chromosome"/>
</dbReference>
<dbReference type="PATRIC" id="fig|1360.101.peg.994"/>
<dbReference type="SUPFAM" id="SSF88946">
    <property type="entry name" value="Sigma2 domain of RNA polymerase sigma factors"/>
    <property type="match status" value="1"/>
</dbReference>
<organism evidence="2 3">
    <name type="scientific">Lactococcus lactis subsp. lactis</name>
    <name type="common">Streptococcus lactis</name>
    <dbReference type="NCBI Taxonomy" id="1360"/>
    <lineage>
        <taxon>Bacteria</taxon>
        <taxon>Bacillati</taxon>
        <taxon>Bacillota</taxon>
        <taxon>Bacilli</taxon>
        <taxon>Lactobacillales</taxon>
        <taxon>Streptococcaceae</taxon>
        <taxon>Lactococcus</taxon>
    </lineage>
</organism>
<sequence length="163" mass="19792">MTYYLEEEDFENLFSEMKPIVMKLMKQIRIRTWKIEDYLQEGMIILHLLLEEQSDGQKLHTKFKVKYHQRLIDELRRSYAKKRSHDHFIGLDVYECSDWINSGDTSPDNEVVFNHLLAEVYEGLSAHYQDLLLRQMRGEELTRMQRYRLREKIKAILFSEDEE</sequence>
<dbReference type="RefSeq" id="WP_012898637.1">
    <property type="nucleotide sequence ID" value="NZ_CP010050.1"/>
</dbReference>
<gene>
    <name evidence="1" type="ORF">LL14B4_11970</name>
    <name evidence="2" type="ORF">M20_2089</name>
</gene>
<reference evidence="2" key="2">
    <citation type="journal article" date="2017" name="Genome Announc.">
        <title>Draft Genome Sequences of 24 Lactococcus lactis Strains.</title>
        <authorList>
            <person name="Backus L."/>
            <person name="Wels M."/>
            <person name="Boekhorst J."/>
            <person name="Dijkstra A.R."/>
            <person name="Beerthuyzen M."/>
            <person name="Kelly W.J."/>
            <person name="Siezen R.J."/>
            <person name="van Hijum S.A."/>
            <person name="Bachmann H."/>
        </authorList>
    </citation>
    <scope>NUCLEOTIDE SEQUENCE</scope>
    <source>
        <strain evidence="2">M20</strain>
    </source>
</reference>
<protein>
    <submittedName>
        <fullName evidence="2">Competence factor</fullName>
    </submittedName>
    <submittedName>
        <fullName evidence="1">Competence protein ComX</fullName>
    </submittedName>
</protein>
<dbReference type="GO" id="GO:0006352">
    <property type="term" value="P:DNA-templated transcription initiation"/>
    <property type="evidence" value="ECO:0007669"/>
    <property type="project" value="InterPro"/>
</dbReference>
<dbReference type="InterPro" id="IPR013325">
    <property type="entry name" value="RNA_pol_sigma_r2"/>
</dbReference>
<name>A0A0A7T2T5_LACLL</name>
<dbReference type="Proteomes" id="UP000053719">
    <property type="component" value="Unassembled WGS sequence"/>
</dbReference>
<dbReference type="GeneID" id="89634494"/>
<dbReference type="AlphaFoldDB" id="A0A0A7T2T5"/>
<reference evidence="1 4" key="3">
    <citation type="submission" date="2018-03" db="EMBL/GenBank/DDBJ databases">
        <title>Genome sequence of Lactococcus lactis strain 14B4 from almond drupe.</title>
        <authorList>
            <person name="Tran T.D."/>
            <person name="McGarvey J.A."/>
            <person name="Huynh S."/>
            <person name="Parker C.T."/>
        </authorList>
    </citation>
    <scope>NUCLEOTIDE SEQUENCE [LARGE SCALE GENOMIC DNA]</scope>
    <source>
        <strain evidence="1 4">14B4</strain>
    </source>
</reference>
<accession>A0A0A7T2T5</accession>